<evidence type="ECO:0000256" key="4">
    <source>
        <dbReference type="ARBA" id="ARBA00022679"/>
    </source>
</evidence>
<keyword evidence="2" id="KW-1003">Cell membrane</keyword>
<dbReference type="GO" id="GO:0016301">
    <property type="term" value="F:kinase activity"/>
    <property type="evidence" value="ECO:0007669"/>
    <property type="project" value="UniProtKB-KW"/>
</dbReference>
<keyword evidence="10" id="KW-0902">Two-component regulatory system</keyword>
<evidence type="ECO:0000256" key="12">
    <source>
        <dbReference type="SAM" id="Phobius"/>
    </source>
</evidence>
<evidence type="ECO:0000256" key="6">
    <source>
        <dbReference type="ARBA" id="ARBA00022741"/>
    </source>
</evidence>
<organism evidence="14 15">
    <name type="scientific">Paenibacillus baimaensis</name>
    <dbReference type="NCBI Taxonomy" id="2982185"/>
    <lineage>
        <taxon>Bacteria</taxon>
        <taxon>Bacillati</taxon>
        <taxon>Bacillota</taxon>
        <taxon>Bacilli</taxon>
        <taxon>Bacillales</taxon>
        <taxon>Paenibacillaceae</taxon>
        <taxon>Paenibacillus</taxon>
    </lineage>
</organism>
<dbReference type="Gene3D" id="3.30.450.20">
    <property type="entry name" value="PAS domain"/>
    <property type="match status" value="1"/>
</dbReference>
<dbReference type="InterPro" id="IPR003660">
    <property type="entry name" value="HAMP_dom"/>
</dbReference>
<dbReference type="InterPro" id="IPR010559">
    <property type="entry name" value="Sig_transdc_His_kin_internal"/>
</dbReference>
<dbReference type="CDD" id="cd06225">
    <property type="entry name" value="HAMP"/>
    <property type="match status" value="1"/>
</dbReference>
<evidence type="ECO:0000256" key="10">
    <source>
        <dbReference type="ARBA" id="ARBA00023012"/>
    </source>
</evidence>
<evidence type="ECO:0000313" key="14">
    <source>
        <dbReference type="EMBL" id="MCU6795725.1"/>
    </source>
</evidence>
<dbReference type="EMBL" id="JAOQIO010000095">
    <property type="protein sequence ID" value="MCU6795725.1"/>
    <property type="molecule type" value="Genomic_DNA"/>
</dbReference>
<keyword evidence="9 12" id="KW-1133">Transmembrane helix</keyword>
<evidence type="ECO:0000256" key="8">
    <source>
        <dbReference type="ARBA" id="ARBA00022840"/>
    </source>
</evidence>
<keyword evidence="7 14" id="KW-0418">Kinase</keyword>
<name>A0ABT2UM50_9BACL</name>
<protein>
    <submittedName>
        <fullName evidence="14">Histidine kinase</fullName>
    </submittedName>
</protein>
<evidence type="ECO:0000313" key="15">
    <source>
        <dbReference type="Proteomes" id="UP001652445"/>
    </source>
</evidence>
<evidence type="ECO:0000256" key="1">
    <source>
        <dbReference type="ARBA" id="ARBA00004651"/>
    </source>
</evidence>
<dbReference type="SMART" id="SM00304">
    <property type="entry name" value="HAMP"/>
    <property type="match status" value="1"/>
</dbReference>
<dbReference type="Gene3D" id="1.10.287.130">
    <property type="match status" value="1"/>
</dbReference>
<dbReference type="RefSeq" id="WP_262686678.1">
    <property type="nucleotide sequence ID" value="NZ_JAOQIO010000095.1"/>
</dbReference>
<dbReference type="CDD" id="cd12912">
    <property type="entry name" value="PDC2_MCP_like"/>
    <property type="match status" value="1"/>
</dbReference>
<dbReference type="InterPro" id="IPR036890">
    <property type="entry name" value="HATPase_C_sf"/>
</dbReference>
<dbReference type="Pfam" id="PF06580">
    <property type="entry name" value="His_kinase"/>
    <property type="match status" value="1"/>
</dbReference>
<dbReference type="Proteomes" id="UP001652445">
    <property type="component" value="Unassembled WGS sequence"/>
</dbReference>
<evidence type="ECO:0000259" key="13">
    <source>
        <dbReference type="PROSITE" id="PS50885"/>
    </source>
</evidence>
<proteinExistence type="predicted"/>
<feature type="transmembrane region" description="Helical" evidence="12">
    <location>
        <begin position="283"/>
        <end position="306"/>
    </location>
</feature>
<keyword evidence="11 12" id="KW-0472">Membrane</keyword>
<keyword evidence="5 12" id="KW-0812">Transmembrane</keyword>
<gene>
    <name evidence="14" type="ORF">OB236_26775</name>
</gene>
<dbReference type="Pfam" id="PF00672">
    <property type="entry name" value="HAMP"/>
    <property type="match status" value="1"/>
</dbReference>
<dbReference type="PROSITE" id="PS50885">
    <property type="entry name" value="HAMP"/>
    <property type="match status" value="1"/>
</dbReference>
<feature type="domain" description="HAMP" evidence="13">
    <location>
        <begin position="302"/>
        <end position="354"/>
    </location>
</feature>
<dbReference type="Gene3D" id="3.30.565.10">
    <property type="entry name" value="Histidine kinase-like ATPase, C-terminal domain"/>
    <property type="match status" value="1"/>
</dbReference>
<dbReference type="SUPFAM" id="SSF158472">
    <property type="entry name" value="HAMP domain-like"/>
    <property type="match status" value="1"/>
</dbReference>
<evidence type="ECO:0000256" key="11">
    <source>
        <dbReference type="ARBA" id="ARBA00023136"/>
    </source>
</evidence>
<accession>A0ABT2UM50</accession>
<dbReference type="Pfam" id="PF02743">
    <property type="entry name" value="dCache_1"/>
    <property type="match status" value="1"/>
</dbReference>
<dbReference type="Pfam" id="PF02518">
    <property type="entry name" value="HATPase_c"/>
    <property type="match status" value="1"/>
</dbReference>
<evidence type="ECO:0000256" key="3">
    <source>
        <dbReference type="ARBA" id="ARBA00022553"/>
    </source>
</evidence>
<dbReference type="InterPro" id="IPR003594">
    <property type="entry name" value="HATPase_dom"/>
</dbReference>
<sequence>MRTNLIILFIVFLCLPLLVLSKIWYDKTTDSIEHSAKLFNEQIVRQMNGQLNAYFSDLERSTLPLIAHPLIKEFMSITENEAYNRFVVTRKIESELFQQVVFGRPEIFSFTLYSENGLHVSNQGAYLSDDDYETYMQLSNRANFNVMGIRWINNTPLLTITRKFTDTTHYQTSGLLVINLRLNEIWNIVNQVQLGNTGSIWIADSNNRIIYDRDLDKLGSQIPGWFTTQASGLQENDTFIHKENKTDTMVIFNKSTYTDWSIVSEVPIQELNADLIELRNVTIWAALMLTLVASFIIGGYSLYITGSLSKLEKLMRQVQDGNLAVNAPLRRGKELKSLYSGFNQMVWELRRLIEEVHTSQLREKELLLKQKESMLRALQSQINPHFLYNTLEMINSYAILEGFKPISRMATALADMFRFCMKDSMYVIPLQDEMDHVRTYLDIQKERFSDLRVDIHLEQEEGYHRVFTARLTLQPLIENCFIHGYEEHLLRPSYIGVFGQRVHDKYIIRIVDHGKGMPPHILRAYNSVFKAVDIDSISQRNQLSDEEKQHVGLMNVHARIRLLFGVHFGLYITQSDDSGTIITLTFPLNISAAVYSKEDPLCTA</sequence>
<evidence type="ECO:0000256" key="5">
    <source>
        <dbReference type="ARBA" id="ARBA00022692"/>
    </source>
</evidence>
<dbReference type="SUPFAM" id="SSF55874">
    <property type="entry name" value="ATPase domain of HSP90 chaperone/DNA topoisomerase II/histidine kinase"/>
    <property type="match status" value="1"/>
</dbReference>
<keyword evidence="6" id="KW-0547">Nucleotide-binding</keyword>
<dbReference type="InterPro" id="IPR033479">
    <property type="entry name" value="dCache_1"/>
</dbReference>
<evidence type="ECO:0000256" key="2">
    <source>
        <dbReference type="ARBA" id="ARBA00022475"/>
    </source>
</evidence>
<keyword evidence="4" id="KW-0808">Transferase</keyword>
<keyword evidence="3" id="KW-0597">Phosphoprotein</keyword>
<reference evidence="14 15" key="1">
    <citation type="submission" date="2022-09" db="EMBL/GenBank/DDBJ databases">
        <authorList>
            <person name="Han X.L."/>
            <person name="Wang Q."/>
            <person name="Lu T."/>
        </authorList>
    </citation>
    <scope>NUCLEOTIDE SEQUENCE [LARGE SCALE GENOMIC DNA]</scope>
    <source>
        <strain evidence="14 15">WQ 127069</strain>
    </source>
</reference>
<dbReference type="PANTHER" id="PTHR34220:SF11">
    <property type="entry name" value="SENSOR PROTEIN KINASE HPTS"/>
    <property type="match status" value="1"/>
</dbReference>
<dbReference type="InterPro" id="IPR050640">
    <property type="entry name" value="Bact_2-comp_sensor_kinase"/>
</dbReference>
<keyword evidence="8" id="KW-0067">ATP-binding</keyword>
<keyword evidence="15" id="KW-1185">Reference proteome</keyword>
<comment type="subcellular location">
    <subcellularLocation>
        <location evidence="1">Cell membrane</location>
        <topology evidence="1">Multi-pass membrane protein</topology>
    </subcellularLocation>
</comment>
<evidence type="ECO:0000256" key="9">
    <source>
        <dbReference type="ARBA" id="ARBA00022989"/>
    </source>
</evidence>
<evidence type="ECO:0000256" key="7">
    <source>
        <dbReference type="ARBA" id="ARBA00022777"/>
    </source>
</evidence>
<dbReference type="PANTHER" id="PTHR34220">
    <property type="entry name" value="SENSOR HISTIDINE KINASE YPDA"/>
    <property type="match status" value="1"/>
</dbReference>
<comment type="caution">
    <text evidence="14">The sequence shown here is derived from an EMBL/GenBank/DDBJ whole genome shotgun (WGS) entry which is preliminary data.</text>
</comment>